<evidence type="ECO:0000313" key="11">
    <source>
        <dbReference type="Proteomes" id="UP000694941"/>
    </source>
</evidence>
<dbReference type="PANTHER" id="PTHR46457:SF1">
    <property type="entry name" value="DNA REPAIR PROTEIN RAD51 HOMOLOG 4"/>
    <property type="match status" value="1"/>
</dbReference>
<dbReference type="InterPro" id="IPR048943">
    <property type="entry name" value="RAD51D_N"/>
</dbReference>
<comment type="subcellular location">
    <subcellularLocation>
        <location evidence="1">Nucleus</location>
    </subcellularLocation>
</comment>
<accession>A0ABM1BYR8</accession>
<keyword evidence="4" id="KW-0227">DNA damage</keyword>
<organism evidence="11 12">
    <name type="scientific">Limulus polyphemus</name>
    <name type="common">Atlantic horseshoe crab</name>
    <dbReference type="NCBI Taxonomy" id="6850"/>
    <lineage>
        <taxon>Eukaryota</taxon>
        <taxon>Metazoa</taxon>
        <taxon>Ecdysozoa</taxon>
        <taxon>Arthropoda</taxon>
        <taxon>Chelicerata</taxon>
        <taxon>Merostomata</taxon>
        <taxon>Xiphosura</taxon>
        <taxon>Limulidae</taxon>
        <taxon>Limulus</taxon>
    </lineage>
</organism>
<dbReference type="Pfam" id="PF21794">
    <property type="entry name" value="RAD51D_N"/>
    <property type="match status" value="1"/>
</dbReference>
<dbReference type="InterPro" id="IPR047323">
    <property type="entry name" value="Rad51D_C"/>
</dbReference>
<evidence type="ECO:0000256" key="7">
    <source>
        <dbReference type="ARBA" id="ARBA00023172"/>
    </source>
</evidence>
<dbReference type="Pfam" id="PF08423">
    <property type="entry name" value="Rad51"/>
    <property type="match status" value="1"/>
</dbReference>
<keyword evidence="8" id="KW-0234">DNA repair</keyword>
<dbReference type="InterPro" id="IPR020588">
    <property type="entry name" value="RecA_ATP-bd"/>
</dbReference>
<evidence type="ECO:0000256" key="4">
    <source>
        <dbReference type="ARBA" id="ARBA00022763"/>
    </source>
</evidence>
<evidence type="ECO:0000256" key="6">
    <source>
        <dbReference type="ARBA" id="ARBA00023125"/>
    </source>
</evidence>
<keyword evidence="5" id="KW-0067">ATP-binding</keyword>
<keyword evidence="6" id="KW-0238">DNA-binding</keyword>
<keyword evidence="7" id="KW-0233">DNA recombination</keyword>
<dbReference type="PROSITE" id="PS50162">
    <property type="entry name" value="RECA_2"/>
    <property type="match status" value="1"/>
</dbReference>
<gene>
    <name evidence="12" type="primary">LOC106475072</name>
</gene>
<reference evidence="12" key="1">
    <citation type="submission" date="2025-08" db="UniProtKB">
        <authorList>
            <consortium name="RefSeq"/>
        </authorList>
    </citation>
    <scope>IDENTIFICATION</scope>
    <source>
        <tissue evidence="12">Muscle</tissue>
    </source>
</reference>
<dbReference type="CDD" id="cd19489">
    <property type="entry name" value="Rad51D"/>
    <property type="match status" value="1"/>
</dbReference>
<evidence type="ECO:0000256" key="3">
    <source>
        <dbReference type="ARBA" id="ARBA00022741"/>
    </source>
</evidence>
<evidence type="ECO:0000256" key="9">
    <source>
        <dbReference type="ARBA" id="ARBA00023242"/>
    </source>
</evidence>
<keyword evidence="11" id="KW-1185">Reference proteome</keyword>
<comment type="similarity">
    <text evidence="2">Belongs to the RecA family. RAD51 subfamily.</text>
</comment>
<name>A0ABM1BYR8_LIMPO</name>
<dbReference type="SUPFAM" id="SSF52540">
    <property type="entry name" value="P-loop containing nucleoside triphosphate hydrolases"/>
    <property type="match status" value="1"/>
</dbReference>
<dbReference type="Proteomes" id="UP000694941">
    <property type="component" value="Unplaced"/>
</dbReference>
<sequence length="325" mass="35836">MPPLYKALSSFLEADKINNLKKIGINNIIEFVEKDPEVLCCQSKISYKDIVKIRNVLLAQYSALPQNGSDLYETCISSLAIFSTGCERLDSLLDGGIFNGEVTEFVGPPASGKSQLCFSLAATVANESQRNVLYLDTNGTFSAERLQEIVSSHISNQEHIELALQKIYCCPVQDIFQLLQLLENISFNISQQTNNFHSELQLIILDAVTPVLAPHIGGKQMDGLGLMVRLSQQLMFLASEHLLTVVVCNNTVQGEKGIIKPALGRYWQHVASVTLKLGLPEERSGLTKMEGYREASILKSCRRATGQSTLIRLSSMGVEGVHHKP</sequence>
<dbReference type="PANTHER" id="PTHR46457">
    <property type="entry name" value="DNA REPAIR PROTEIN RAD51 HOMOLOG 4"/>
    <property type="match status" value="1"/>
</dbReference>
<proteinExistence type="inferred from homology"/>
<dbReference type="InterPro" id="IPR051988">
    <property type="entry name" value="HRR_RAD51_Paralog"/>
</dbReference>
<evidence type="ECO:0000256" key="5">
    <source>
        <dbReference type="ARBA" id="ARBA00022840"/>
    </source>
</evidence>
<feature type="domain" description="RecA family profile 1" evidence="10">
    <location>
        <begin position="78"/>
        <end position="252"/>
    </location>
</feature>
<evidence type="ECO:0000313" key="12">
    <source>
        <dbReference type="RefSeq" id="XP_013791221.1"/>
    </source>
</evidence>
<evidence type="ECO:0000256" key="1">
    <source>
        <dbReference type="ARBA" id="ARBA00004123"/>
    </source>
</evidence>
<keyword evidence="9" id="KW-0539">Nucleus</keyword>
<dbReference type="InterPro" id="IPR027417">
    <property type="entry name" value="P-loop_NTPase"/>
</dbReference>
<dbReference type="InterPro" id="IPR013632">
    <property type="entry name" value="Rad51_C"/>
</dbReference>
<dbReference type="Gene3D" id="3.40.50.300">
    <property type="entry name" value="P-loop containing nucleotide triphosphate hydrolases"/>
    <property type="match status" value="1"/>
</dbReference>
<evidence type="ECO:0000256" key="2">
    <source>
        <dbReference type="ARBA" id="ARBA00007095"/>
    </source>
</evidence>
<dbReference type="RefSeq" id="XP_013791221.1">
    <property type="nucleotide sequence ID" value="XM_013935767.2"/>
</dbReference>
<protein>
    <submittedName>
        <fullName evidence="12">DNA repair protein RAD51 homolog 4-like isoform X1</fullName>
    </submittedName>
</protein>
<evidence type="ECO:0000256" key="8">
    <source>
        <dbReference type="ARBA" id="ARBA00023204"/>
    </source>
</evidence>
<keyword evidence="3" id="KW-0547">Nucleotide-binding</keyword>
<dbReference type="GeneID" id="106475072"/>
<evidence type="ECO:0000259" key="10">
    <source>
        <dbReference type="PROSITE" id="PS50162"/>
    </source>
</evidence>